<sequence>MTPTVATSRPFSTRDSVAVLLVGACNVADSGCFYSFHGFLWHEIFKAFIRTMRSLRWFMIFHCFQLVLARSRSSLIIGMLLFAVEGSLARCRRKTTGDGVNRIAYLEWGAVVDKV</sequence>
<proteinExistence type="predicted"/>
<evidence type="ECO:0000313" key="1">
    <source>
        <dbReference type="EMBL" id="CAG6697729.1"/>
    </source>
</evidence>
<dbReference type="EMBL" id="HBUF01334465">
    <property type="protein sequence ID" value="CAG6697729.1"/>
    <property type="molecule type" value="Transcribed_RNA"/>
</dbReference>
<reference evidence="1" key="1">
    <citation type="submission" date="2021-05" db="EMBL/GenBank/DDBJ databases">
        <authorList>
            <person name="Alioto T."/>
            <person name="Alioto T."/>
            <person name="Gomez Garrido J."/>
        </authorList>
    </citation>
    <scope>NUCLEOTIDE SEQUENCE</scope>
</reference>
<accession>A0A8D8XJX1</accession>
<dbReference type="AlphaFoldDB" id="A0A8D8XJX1"/>
<organism evidence="1">
    <name type="scientific">Cacopsylla melanoneura</name>
    <dbReference type="NCBI Taxonomy" id="428564"/>
    <lineage>
        <taxon>Eukaryota</taxon>
        <taxon>Metazoa</taxon>
        <taxon>Ecdysozoa</taxon>
        <taxon>Arthropoda</taxon>
        <taxon>Hexapoda</taxon>
        <taxon>Insecta</taxon>
        <taxon>Pterygota</taxon>
        <taxon>Neoptera</taxon>
        <taxon>Paraneoptera</taxon>
        <taxon>Hemiptera</taxon>
        <taxon>Sternorrhyncha</taxon>
        <taxon>Psylloidea</taxon>
        <taxon>Psyllidae</taxon>
        <taxon>Psyllinae</taxon>
        <taxon>Cacopsylla</taxon>
    </lineage>
</organism>
<name>A0A8D8XJX1_9HEMI</name>
<protein>
    <submittedName>
        <fullName evidence="1">Uncharacterized protein</fullName>
    </submittedName>
</protein>